<reference evidence="1" key="1">
    <citation type="submission" date="2021-01" db="EMBL/GenBank/DDBJ databases">
        <authorList>
            <consortium name="Genoscope - CEA"/>
            <person name="William W."/>
        </authorList>
    </citation>
    <scope>NUCLEOTIDE SEQUENCE</scope>
</reference>
<proteinExistence type="predicted"/>
<organism evidence="1 2">
    <name type="scientific">Paramecium primaurelia</name>
    <dbReference type="NCBI Taxonomy" id="5886"/>
    <lineage>
        <taxon>Eukaryota</taxon>
        <taxon>Sar</taxon>
        <taxon>Alveolata</taxon>
        <taxon>Ciliophora</taxon>
        <taxon>Intramacronucleata</taxon>
        <taxon>Oligohymenophorea</taxon>
        <taxon>Peniculida</taxon>
        <taxon>Parameciidae</taxon>
        <taxon>Paramecium</taxon>
    </lineage>
</organism>
<evidence type="ECO:0000313" key="2">
    <source>
        <dbReference type="Proteomes" id="UP000688137"/>
    </source>
</evidence>
<dbReference type="AlphaFoldDB" id="A0A8S1LLR6"/>
<sequence length="228" mass="26564">MLNFQQPSLQPQNTTQNNLQFIYNEVLQMQQINETLKQHQNTTSAELEALKGKLEQNKTHLTQAIFQKTGQDKTKPNQVQNVGEFQGYVGQLEQSMGGQLKQIRDKNQLIIQELIKAHKLLEKYAISKRKLNKNSAKELGLIQDIEELRDRASIIFNRLEEHENKVQFSEEYTDLSKNPRIIDFNEQSIELIKELKKDYIASKITLDKSQHNIKSMLENLNDTNKQTK</sequence>
<gene>
    <name evidence="1" type="ORF">PPRIM_AZ9-3.1.T0400250</name>
</gene>
<evidence type="ECO:0000313" key="1">
    <source>
        <dbReference type="EMBL" id="CAD8067365.1"/>
    </source>
</evidence>
<dbReference type="OMA" id="GQDKTKP"/>
<comment type="caution">
    <text evidence="1">The sequence shown here is derived from an EMBL/GenBank/DDBJ whole genome shotgun (WGS) entry which is preliminary data.</text>
</comment>
<dbReference type="Proteomes" id="UP000688137">
    <property type="component" value="Unassembled WGS sequence"/>
</dbReference>
<protein>
    <submittedName>
        <fullName evidence="1">Uncharacterized protein</fullName>
    </submittedName>
</protein>
<accession>A0A8S1LLR6</accession>
<name>A0A8S1LLR6_PARPR</name>
<dbReference type="EMBL" id="CAJJDM010000039">
    <property type="protein sequence ID" value="CAD8067365.1"/>
    <property type="molecule type" value="Genomic_DNA"/>
</dbReference>
<keyword evidence="2" id="KW-1185">Reference proteome</keyword>